<accession>A0A6H3NRT4</accession>
<organism evidence="2 3">
    <name type="scientific">Leptospira bandrabouensis</name>
    <dbReference type="NCBI Taxonomy" id="2484903"/>
    <lineage>
        <taxon>Bacteria</taxon>
        <taxon>Pseudomonadati</taxon>
        <taxon>Spirochaetota</taxon>
        <taxon>Spirochaetia</taxon>
        <taxon>Leptospirales</taxon>
        <taxon>Leptospiraceae</taxon>
        <taxon>Leptospira</taxon>
    </lineage>
</organism>
<protein>
    <recommendedName>
        <fullName evidence="4">Lipoprotein</fullName>
    </recommendedName>
</protein>
<evidence type="ECO:0008006" key="4">
    <source>
        <dbReference type="Google" id="ProtNLM"/>
    </source>
</evidence>
<name>A0A6H3NRT4_9LEPT</name>
<feature type="signal peptide" evidence="1">
    <location>
        <begin position="1"/>
        <end position="24"/>
    </location>
</feature>
<sequence>MDTIKTWIGGVFVLSLLFKAFSCACDSTEPTKEASKFQDKFKFTQCSCWKVGVPLSGILNSLEKDSGYELSCKAVVKNNSDQTFKQLRISFHFLTVKGYVFNSYSQWSDLDNIKPGVSISFKTKKGLRAPDYNSLFKSAKCEVIDLKK</sequence>
<evidence type="ECO:0000313" key="2">
    <source>
        <dbReference type="EMBL" id="TGN11600.1"/>
    </source>
</evidence>
<dbReference type="RefSeq" id="WP_135781508.1">
    <property type="nucleotide sequence ID" value="NZ_RQHU01000022.1"/>
</dbReference>
<evidence type="ECO:0000313" key="3">
    <source>
        <dbReference type="Proteomes" id="UP000297649"/>
    </source>
</evidence>
<proteinExistence type="predicted"/>
<dbReference type="EMBL" id="RQHU01000022">
    <property type="protein sequence ID" value="TGN11600.1"/>
    <property type="molecule type" value="Genomic_DNA"/>
</dbReference>
<reference evidence="2" key="1">
    <citation type="journal article" date="2019" name="PLoS Negl. Trop. Dis.">
        <title>Revisiting the worldwide diversity of Leptospira species in the environment.</title>
        <authorList>
            <person name="Vincent A.T."/>
            <person name="Schiettekatte O."/>
            <person name="Bourhy P."/>
            <person name="Veyrier F.J."/>
            <person name="Picardeau M."/>
        </authorList>
    </citation>
    <scope>NUCLEOTIDE SEQUENCE [LARGE SCALE GENOMIC DNA]</scope>
    <source>
        <strain evidence="2">201601109</strain>
    </source>
</reference>
<evidence type="ECO:0000256" key="1">
    <source>
        <dbReference type="SAM" id="SignalP"/>
    </source>
</evidence>
<feature type="chain" id="PRO_5026266393" description="Lipoprotein" evidence="1">
    <location>
        <begin position="25"/>
        <end position="148"/>
    </location>
</feature>
<comment type="caution">
    <text evidence="2">The sequence shown here is derived from an EMBL/GenBank/DDBJ whole genome shotgun (WGS) entry which is preliminary data.</text>
</comment>
<keyword evidence="3" id="KW-1185">Reference proteome</keyword>
<dbReference type="Proteomes" id="UP000297649">
    <property type="component" value="Unassembled WGS sequence"/>
</dbReference>
<gene>
    <name evidence="2" type="ORF">EHR08_17050</name>
</gene>
<keyword evidence="1" id="KW-0732">Signal</keyword>
<dbReference type="AlphaFoldDB" id="A0A6H3NRT4"/>